<dbReference type="AlphaFoldDB" id="A0A511NAU3"/>
<dbReference type="GO" id="GO:0046872">
    <property type="term" value="F:metal ion binding"/>
    <property type="evidence" value="ECO:0007669"/>
    <property type="project" value="UniProtKB-KW"/>
</dbReference>
<dbReference type="GO" id="GO:0020037">
    <property type="term" value="F:heme binding"/>
    <property type="evidence" value="ECO:0007669"/>
    <property type="project" value="InterPro"/>
</dbReference>
<dbReference type="InterPro" id="IPR009056">
    <property type="entry name" value="Cyt_c-like_dom"/>
</dbReference>
<protein>
    <submittedName>
        <fullName evidence="7">Cytochrome c6</fullName>
    </submittedName>
</protein>
<feature type="transmembrane region" description="Helical" evidence="5">
    <location>
        <begin position="208"/>
        <end position="228"/>
    </location>
</feature>
<evidence type="ECO:0000313" key="7">
    <source>
        <dbReference type="EMBL" id="GEM49697.1"/>
    </source>
</evidence>
<keyword evidence="3 4" id="KW-0408">Iron</keyword>
<keyword evidence="2 4" id="KW-0479">Metal-binding</keyword>
<keyword evidence="5" id="KW-0812">Transmembrane</keyword>
<dbReference type="PROSITE" id="PS51007">
    <property type="entry name" value="CYTC"/>
    <property type="match status" value="1"/>
</dbReference>
<dbReference type="Pfam" id="PF13442">
    <property type="entry name" value="Cytochrome_CBB3"/>
    <property type="match status" value="1"/>
</dbReference>
<keyword evidence="8" id="KW-1185">Reference proteome</keyword>
<dbReference type="SUPFAM" id="SSF46626">
    <property type="entry name" value="Cytochrome c"/>
    <property type="match status" value="1"/>
</dbReference>
<dbReference type="PANTHER" id="PTHR35008:SF4">
    <property type="entry name" value="BLL4482 PROTEIN"/>
    <property type="match status" value="1"/>
</dbReference>
<feature type="transmembrane region" description="Helical" evidence="5">
    <location>
        <begin position="248"/>
        <end position="269"/>
    </location>
</feature>
<dbReference type="Proteomes" id="UP000321306">
    <property type="component" value="Unassembled WGS sequence"/>
</dbReference>
<evidence type="ECO:0000256" key="2">
    <source>
        <dbReference type="ARBA" id="ARBA00022723"/>
    </source>
</evidence>
<dbReference type="OrthoDB" id="7933886at2"/>
<comment type="caution">
    <text evidence="7">The sequence shown here is derived from an EMBL/GenBank/DDBJ whole genome shotgun (WGS) entry which is preliminary data.</text>
</comment>
<dbReference type="EMBL" id="BJXB01000040">
    <property type="protein sequence ID" value="GEM49697.1"/>
    <property type="molecule type" value="Genomic_DNA"/>
</dbReference>
<accession>A0A511NAU3</accession>
<sequence>MERNDTTIPAVSLIVAAIFWVILLFLFNSTLKSHHGAAEGAKEAPAAATAAASDWQTGGKAIYEANCAGCHGAAGEGGFGKALAGSGFVTGDPAGVINIIQKGKGGMPAFPQLNETQLLDVVNYIRNSWGNKADIVSPEIFAAKGDEEAKLAALNRSRFVPDHLGLPEIFLTTFIIILTIYGLIGLYSAWAEGETLKPGFHVVRSNNLAFGGIVLSMVGVLWFGYLFVKQIVMGIQGSEAEKIQPINVTAEGTYAAMVLLLLAAALMLYKKYFMDGEALVEDASGEFPW</sequence>
<evidence type="ECO:0000256" key="1">
    <source>
        <dbReference type="ARBA" id="ARBA00022617"/>
    </source>
</evidence>
<dbReference type="GO" id="GO:0009055">
    <property type="term" value="F:electron transfer activity"/>
    <property type="evidence" value="ECO:0007669"/>
    <property type="project" value="InterPro"/>
</dbReference>
<evidence type="ECO:0000256" key="3">
    <source>
        <dbReference type="ARBA" id="ARBA00023004"/>
    </source>
</evidence>
<evidence type="ECO:0000256" key="5">
    <source>
        <dbReference type="SAM" id="Phobius"/>
    </source>
</evidence>
<feature type="transmembrane region" description="Helical" evidence="5">
    <location>
        <begin position="6"/>
        <end position="27"/>
    </location>
</feature>
<evidence type="ECO:0000313" key="8">
    <source>
        <dbReference type="Proteomes" id="UP000321306"/>
    </source>
</evidence>
<organism evidence="7 8">
    <name type="scientific">Deinococcus cellulosilyticus (strain DSM 18568 / NBRC 106333 / KACC 11606 / 5516J-15)</name>
    <dbReference type="NCBI Taxonomy" id="1223518"/>
    <lineage>
        <taxon>Bacteria</taxon>
        <taxon>Thermotogati</taxon>
        <taxon>Deinococcota</taxon>
        <taxon>Deinococci</taxon>
        <taxon>Deinococcales</taxon>
        <taxon>Deinococcaceae</taxon>
        <taxon>Deinococcus</taxon>
    </lineage>
</organism>
<gene>
    <name evidence="7" type="ORF">DC3_53320</name>
</gene>
<feature type="transmembrane region" description="Helical" evidence="5">
    <location>
        <begin position="164"/>
        <end position="188"/>
    </location>
</feature>
<dbReference type="Gene3D" id="1.10.760.10">
    <property type="entry name" value="Cytochrome c-like domain"/>
    <property type="match status" value="1"/>
</dbReference>
<keyword evidence="5" id="KW-1133">Transmembrane helix</keyword>
<feature type="domain" description="Cytochrome c" evidence="6">
    <location>
        <begin position="54"/>
        <end position="129"/>
    </location>
</feature>
<dbReference type="PANTHER" id="PTHR35008">
    <property type="entry name" value="BLL4482 PROTEIN-RELATED"/>
    <property type="match status" value="1"/>
</dbReference>
<keyword evidence="5" id="KW-0472">Membrane</keyword>
<evidence type="ECO:0000259" key="6">
    <source>
        <dbReference type="PROSITE" id="PS51007"/>
    </source>
</evidence>
<dbReference type="RefSeq" id="WP_146890716.1">
    <property type="nucleotide sequence ID" value="NZ_BJXB01000040.1"/>
</dbReference>
<reference evidence="7 8" key="1">
    <citation type="submission" date="2019-07" db="EMBL/GenBank/DDBJ databases">
        <title>Whole genome shotgun sequence of Deinococcus cellulosilyticus NBRC 106333.</title>
        <authorList>
            <person name="Hosoyama A."/>
            <person name="Uohara A."/>
            <person name="Ohji S."/>
            <person name="Ichikawa N."/>
        </authorList>
    </citation>
    <scope>NUCLEOTIDE SEQUENCE [LARGE SCALE GENOMIC DNA]</scope>
    <source>
        <strain evidence="7 8">NBRC 106333</strain>
    </source>
</reference>
<evidence type="ECO:0000256" key="4">
    <source>
        <dbReference type="PROSITE-ProRule" id="PRU00433"/>
    </source>
</evidence>
<proteinExistence type="predicted"/>
<dbReference type="InterPro" id="IPR036909">
    <property type="entry name" value="Cyt_c-like_dom_sf"/>
</dbReference>
<keyword evidence="1 4" id="KW-0349">Heme</keyword>
<dbReference type="InterPro" id="IPR051459">
    <property type="entry name" value="Cytochrome_c-type_DH"/>
</dbReference>
<name>A0A511NAU3_DEIC1</name>